<feature type="region of interest" description="Disordered" evidence="1">
    <location>
        <begin position="196"/>
        <end position="280"/>
    </location>
</feature>
<feature type="region of interest" description="Disordered" evidence="1">
    <location>
        <begin position="41"/>
        <end position="131"/>
    </location>
</feature>
<reference evidence="2 3" key="2">
    <citation type="submission" date="2020-08" db="EMBL/GenBank/DDBJ databases">
        <title>The Agave Microbiome: Exploring the role of microbial communities in plant adaptations to desert environments.</title>
        <authorList>
            <person name="Partida-Martinez L.P."/>
        </authorList>
    </citation>
    <scope>NUCLEOTIDE SEQUENCE [LARGE SCALE GENOMIC DNA]</scope>
    <source>
        <strain evidence="2 3">AT2.17</strain>
    </source>
</reference>
<organism evidence="2 3">
    <name type="scientific">Nocardioides cavernae</name>
    <dbReference type="NCBI Taxonomy" id="1921566"/>
    <lineage>
        <taxon>Bacteria</taxon>
        <taxon>Bacillati</taxon>
        <taxon>Actinomycetota</taxon>
        <taxon>Actinomycetes</taxon>
        <taxon>Propionibacteriales</taxon>
        <taxon>Nocardioidaceae</taxon>
        <taxon>Nocardioides</taxon>
    </lineage>
</organism>
<keyword evidence="3" id="KW-1185">Reference proteome</keyword>
<dbReference type="Proteomes" id="UP000549911">
    <property type="component" value="Unassembled WGS sequence"/>
</dbReference>
<comment type="caution">
    <text evidence="2">The sequence shown here is derived from an EMBL/GenBank/DDBJ whole genome shotgun (WGS) entry which is preliminary data.</text>
</comment>
<evidence type="ECO:0000313" key="2">
    <source>
        <dbReference type="EMBL" id="NYE38932.1"/>
    </source>
</evidence>
<dbReference type="EMBL" id="JACCBW010000007">
    <property type="protein sequence ID" value="NYE38932.1"/>
    <property type="molecule type" value="Genomic_DNA"/>
</dbReference>
<gene>
    <name evidence="2" type="ORF">F4692_004087</name>
</gene>
<protein>
    <submittedName>
        <fullName evidence="2">Uncharacterized protein</fullName>
    </submittedName>
</protein>
<sequence>MSPGCGGLVVPGAVGLQAVVGAAQRGEVRRTRRCAGVERDHAVEVAGDAPGTARATSLGNDRDPTHPSSPSPGCRRWPLAGREARSTRSGGQACLWPRPRGDGRGVGRGHRRRGRGMSGGGPGVDRSGSGGVASEAVAVGAGPVVRAGCGGLVVPRAVGLEAVVGAAQGGEVRRTRRFAGVERDYVVEVAGDAPGTARAASLGNDRDPTHPSSPSPGCRRWPLAGREARSTRSGGQACLWPRHRGDWRGVGRGHRRRGRGMSGGGSASIARVPVGSRRKR</sequence>
<proteinExistence type="predicted"/>
<name>A0A7Y9H6Q2_9ACTN</name>
<evidence type="ECO:0000256" key="1">
    <source>
        <dbReference type="SAM" id="MobiDB-lite"/>
    </source>
</evidence>
<evidence type="ECO:0000313" key="3">
    <source>
        <dbReference type="Proteomes" id="UP000549911"/>
    </source>
</evidence>
<dbReference type="AlphaFoldDB" id="A0A7Y9H6Q2"/>
<accession>A0A7Y9H6Q2</accession>
<feature type="compositionally biased region" description="Gly residues" evidence="1">
    <location>
        <begin position="116"/>
        <end position="131"/>
    </location>
</feature>
<reference evidence="2 3" key="1">
    <citation type="submission" date="2020-07" db="EMBL/GenBank/DDBJ databases">
        <authorList>
            <person name="Partida-Martinez L."/>
            <person name="Huntemann M."/>
            <person name="Clum A."/>
            <person name="Wang J."/>
            <person name="Palaniappan K."/>
            <person name="Ritter S."/>
            <person name="Chen I.-M."/>
            <person name="Stamatis D."/>
            <person name="Reddy T."/>
            <person name="O'Malley R."/>
            <person name="Daum C."/>
            <person name="Shapiro N."/>
            <person name="Ivanova N."/>
            <person name="Kyrpides N."/>
            <person name="Woyke T."/>
        </authorList>
    </citation>
    <scope>NUCLEOTIDE SEQUENCE [LARGE SCALE GENOMIC DNA]</scope>
    <source>
        <strain evidence="2 3">AT2.17</strain>
    </source>
</reference>